<comment type="caution">
    <text evidence="2">The sequence shown here is derived from an EMBL/GenBank/DDBJ whole genome shotgun (WGS) entry which is preliminary data.</text>
</comment>
<reference evidence="2 3" key="1">
    <citation type="submission" date="2018-09" db="EMBL/GenBank/DDBJ databases">
        <title>A high-quality reference genome of wild soybean provides a powerful tool to mine soybean genomes.</title>
        <authorList>
            <person name="Xie M."/>
            <person name="Chung C.Y.L."/>
            <person name="Li M.-W."/>
            <person name="Wong F.-L."/>
            <person name="Chan T.-F."/>
            <person name="Lam H.-M."/>
        </authorList>
    </citation>
    <scope>NUCLEOTIDE SEQUENCE [LARGE SCALE GENOMIC DNA]</scope>
    <source>
        <strain evidence="3">cv. W05</strain>
        <tissue evidence="2">Hypocotyl of etiolated seedlings</tissue>
    </source>
</reference>
<dbReference type="Pfam" id="PF03140">
    <property type="entry name" value="DUF247"/>
    <property type="match status" value="1"/>
</dbReference>
<keyword evidence="1" id="KW-0812">Transmembrane</keyword>
<dbReference type="InterPro" id="IPR004158">
    <property type="entry name" value="DUF247_pln"/>
</dbReference>
<keyword evidence="3" id="KW-1185">Reference proteome</keyword>
<keyword evidence="1" id="KW-1133">Transmembrane helix</keyword>
<protein>
    <submittedName>
        <fullName evidence="2">UPF0481 protein</fullName>
    </submittedName>
</protein>
<dbReference type="AlphaFoldDB" id="A0A445IT50"/>
<name>A0A445IT50_GLYSO</name>
<dbReference type="PANTHER" id="PTHR31549">
    <property type="entry name" value="PROTEIN, PUTATIVE (DUF247)-RELATED-RELATED"/>
    <property type="match status" value="1"/>
</dbReference>
<dbReference type="Gramene" id="XM_028327776.1">
    <property type="protein sequence ID" value="XP_028183577.1"/>
    <property type="gene ID" value="LOC114370428"/>
</dbReference>
<evidence type="ECO:0000256" key="1">
    <source>
        <dbReference type="SAM" id="Phobius"/>
    </source>
</evidence>
<proteinExistence type="predicted"/>
<accession>A0A445IT50</accession>
<dbReference type="PANTHER" id="PTHR31549:SF225">
    <property type="entry name" value="DUF247 DOMAIN PROTEIN"/>
    <property type="match status" value="1"/>
</dbReference>
<evidence type="ECO:0000313" key="2">
    <source>
        <dbReference type="EMBL" id="RZB89275.1"/>
    </source>
</evidence>
<dbReference type="Proteomes" id="UP000289340">
    <property type="component" value="Chromosome 10"/>
</dbReference>
<feature type="transmembrane region" description="Helical" evidence="1">
    <location>
        <begin position="439"/>
        <end position="462"/>
    </location>
</feature>
<organism evidence="2 3">
    <name type="scientific">Glycine soja</name>
    <name type="common">Wild soybean</name>
    <dbReference type="NCBI Taxonomy" id="3848"/>
    <lineage>
        <taxon>Eukaryota</taxon>
        <taxon>Viridiplantae</taxon>
        <taxon>Streptophyta</taxon>
        <taxon>Embryophyta</taxon>
        <taxon>Tracheophyta</taxon>
        <taxon>Spermatophyta</taxon>
        <taxon>Magnoliopsida</taxon>
        <taxon>eudicotyledons</taxon>
        <taxon>Gunneridae</taxon>
        <taxon>Pentapetalae</taxon>
        <taxon>rosids</taxon>
        <taxon>fabids</taxon>
        <taxon>Fabales</taxon>
        <taxon>Fabaceae</taxon>
        <taxon>Papilionoideae</taxon>
        <taxon>50 kb inversion clade</taxon>
        <taxon>NPAAA clade</taxon>
        <taxon>indigoferoid/millettioid clade</taxon>
        <taxon>Phaseoleae</taxon>
        <taxon>Glycine</taxon>
        <taxon>Glycine subgen. Soja</taxon>
    </lineage>
</organism>
<evidence type="ECO:0000313" key="3">
    <source>
        <dbReference type="Proteomes" id="UP000289340"/>
    </source>
</evidence>
<sequence length="466" mass="55191">MIMELDEIRWLAQLKEAEERFKEKNQILTPKIQRVPLLLRQNKKFTKYCSPKLISLGPIHHNHNHNNESLKLGEDYKLLWTSKFVTKYHENINEDTNQVAQFLLKRIKDDIKELKNLFDEDTILLGWKSNDNYLAWMLFVDGCSLLYFMENIDMQHPEALNLELDQLMQMWRDMWLLENQLPRKLLEMLSKKKGSDLDDLFLNFCVLGESKRYGNVVVSIHNHKAIHILDYYRSILISPHNHMEVNTISPYQDEGNNEQHHDVGWYTYKNIRDLKRIGIQVKPPNSPRGNSIAWSNIRFNSKWNGGELRLPILMFNDVTPYIFRNLIAYEMCPDVHCRFECCSFFSFMDSLIDNAEDVKELRLSGVIQNMLRSDEDLANLINELGNDLPTNLFFDKFHSRAVTFSEKYIKVKTQIEKHYSNRWRRWLATGYNTYFSTPWSIIAFLAALLALVLSFLQTWFTIHPNK</sequence>
<dbReference type="EMBL" id="QZWG01000010">
    <property type="protein sequence ID" value="RZB89275.1"/>
    <property type="molecule type" value="Genomic_DNA"/>
</dbReference>
<gene>
    <name evidence="2" type="ORF">D0Y65_028229</name>
</gene>
<keyword evidence="1" id="KW-0472">Membrane</keyword>